<evidence type="ECO:0000256" key="1">
    <source>
        <dbReference type="ARBA" id="ARBA00023125"/>
    </source>
</evidence>
<feature type="compositionally biased region" description="Low complexity" evidence="3">
    <location>
        <begin position="47"/>
        <end position="57"/>
    </location>
</feature>
<dbReference type="Gene3D" id="1.10.30.10">
    <property type="entry name" value="High mobility group box domain"/>
    <property type="match status" value="1"/>
</dbReference>
<dbReference type="SMART" id="SM00398">
    <property type="entry name" value="HMG"/>
    <property type="match status" value="1"/>
</dbReference>
<dbReference type="Pfam" id="PF00505">
    <property type="entry name" value="HMG_box"/>
    <property type="match status" value="1"/>
</dbReference>
<dbReference type="InterPro" id="IPR009071">
    <property type="entry name" value="HMG_box_dom"/>
</dbReference>
<feature type="region of interest" description="Disordered" evidence="3">
    <location>
        <begin position="218"/>
        <end position="304"/>
    </location>
</feature>
<evidence type="ECO:0000259" key="4">
    <source>
        <dbReference type="PROSITE" id="PS50118"/>
    </source>
</evidence>
<dbReference type="CDD" id="cd01389">
    <property type="entry name" value="HMG-box_ROX1-like"/>
    <property type="match status" value="1"/>
</dbReference>
<dbReference type="InterPro" id="IPR036910">
    <property type="entry name" value="HMG_box_dom_sf"/>
</dbReference>
<name>A0ABR4GR97_9EURO</name>
<accession>A0ABR4GR97</accession>
<feature type="region of interest" description="Disordered" evidence="3">
    <location>
        <begin position="157"/>
        <end position="196"/>
    </location>
</feature>
<dbReference type="PANTHER" id="PTHR10270">
    <property type="entry name" value="SOX TRANSCRIPTION FACTOR"/>
    <property type="match status" value="1"/>
</dbReference>
<feature type="compositionally biased region" description="Low complexity" evidence="3">
    <location>
        <begin position="218"/>
        <end position="232"/>
    </location>
</feature>
<keyword evidence="1 2" id="KW-0238">DNA-binding</keyword>
<proteinExistence type="predicted"/>
<evidence type="ECO:0000313" key="6">
    <source>
        <dbReference type="Proteomes" id="UP001610334"/>
    </source>
</evidence>
<dbReference type="Proteomes" id="UP001610334">
    <property type="component" value="Unassembled WGS sequence"/>
</dbReference>
<feature type="compositionally biased region" description="Polar residues" evidence="3">
    <location>
        <begin position="517"/>
        <end position="528"/>
    </location>
</feature>
<keyword evidence="2" id="KW-0539">Nucleus</keyword>
<reference evidence="5 6" key="1">
    <citation type="submission" date="2024-07" db="EMBL/GenBank/DDBJ databases">
        <title>Section-level genome sequencing and comparative genomics of Aspergillus sections Usti and Cavernicolus.</title>
        <authorList>
            <consortium name="Lawrence Berkeley National Laboratory"/>
            <person name="Nybo J.L."/>
            <person name="Vesth T.C."/>
            <person name="Theobald S."/>
            <person name="Frisvad J.C."/>
            <person name="Larsen T.O."/>
            <person name="Kjaerboelling I."/>
            <person name="Rothschild-Mancinelli K."/>
            <person name="Lyhne E.K."/>
            <person name="Kogle M.E."/>
            <person name="Barry K."/>
            <person name="Clum A."/>
            <person name="Na H."/>
            <person name="Ledsgaard L."/>
            <person name="Lin J."/>
            <person name="Lipzen A."/>
            <person name="Kuo A."/>
            <person name="Riley R."/>
            <person name="Mondo S."/>
            <person name="Labutti K."/>
            <person name="Haridas S."/>
            <person name="Pangalinan J."/>
            <person name="Salamov A.A."/>
            <person name="Simmons B.A."/>
            <person name="Magnuson J.K."/>
            <person name="Chen J."/>
            <person name="Drula E."/>
            <person name="Henrissat B."/>
            <person name="Wiebenga A."/>
            <person name="Lubbers R.J."/>
            <person name="Gomes A.C."/>
            <person name="Makela M.R."/>
            <person name="Stajich J."/>
            <person name="Grigoriev I.V."/>
            <person name="Mortensen U.H."/>
            <person name="De Vries R.P."/>
            <person name="Baker S.E."/>
            <person name="Andersen M.R."/>
        </authorList>
    </citation>
    <scope>NUCLEOTIDE SEQUENCE [LARGE SCALE GENOMIC DNA]</scope>
    <source>
        <strain evidence="5 6">CBS 588.65</strain>
    </source>
</reference>
<feature type="domain" description="HMG box" evidence="4">
    <location>
        <begin position="102"/>
        <end position="170"/>
    </location>
</feature>
<dbReference type="EMBL" id="JBFXLT010000299">
    <property type="protein sequence ID" value="KAL2801592.1"/>
    <property type="molecule type" value="Genomic_DNA"/>
</dbReference>
<sequence length="642" mass="70700">MAEHRPEPVPPSSYRYLQSPPKANMMSLHCSRAGGNLVLPSPPTPLETPEATTALTSKTTPYRDQYPVSDRSLSSSLVKSLAPTGSRNSATKFCLCQPDPRIPRPRNAFILYRQHCQAAVVTQNPGVPIPEISKIIGKNWRKLPQATKDEWKNLANEEKARHQQQYPEYRYQPRRGHSGGTSRSLGAGISDNPPSSTICSRCGGRIMNLLASPDAVFSGSVSSGRPRSSYNSDQGQKPVELNSYGEPRTSRQPQWDENGLQSPDSKRRCTNHRLTYRTECYRDRGPGAPYSIPPHASHTPSISSRGLAETMQAQRCLEPVKEHPGPDPSLKLPPLQTSTSAAGSITPVNPYSPEDIGAKVAIKSIPFLDKIRFLAKIAPPLQCTFCEGDKRRRGPVIAVDGQDATLVKIVTEYLSRVLEKEGKFSTRIFEGPNSQQHRAGSAEPQEMNQRAVEYMKLISSWHRISDEIRSFVKSEAPHAFSEPASGTSQKNSPGVLPRAINSKRVDVHIGSPPASGETVSDVASSPAETSVAGPLPVAIIPQYQLTTADAYACSVPTGGVFSPLGHWQWMASLWRTNIGPDITVYVRECDEQEMKHVGRNPVEIRLKDLRTVIIRRPAGSPKEVGEKLLRRVCFEIEDYLTQ</sequence>
<feature type="region of interest" description="Disordered" evidence="3">
    <location>
        <begin position="34"/>
        <end position="63"/>
    </location>
</feature>
<evidence type="ECO:0000256" key="3">
    <source>
        <dbReference type="SAM" id="MobiDB-lite"/>
    </source>
</evidence>
<dbReference type="InterPro" id="IPR050140">
    <property type="entry name" value="SRY-related_HMG-box_TF-like"/>
</dbReference>
<keyword evidence="6" id="KW-1185">Reference proteome</keyword>
<feature type="compositionally biased region" description="Polar residues" evidence="3">
    <location>
        <begin position="250"/>
        <end position="263"/>
    </location>
</feature>
<feature type="region of interest" description="Disordered" evidence="3">
    <location>
        <begin position="1"/>
        <end position="20"/>
    </location>
</feature>
<dbReference type="SUPFAM" id="SSF47095">
    <property type="entry name" value="HMG-box"/>
    <property type="match status" value="1"/>
</dbReference>
<feature type="region of interest" description="Disordered" evidence="3">
    <location>
        <begin position="507"/>
        <end position="529"/>
    </location>
</feature>
<feature type="DNA-binding region" description="HMG box" evidence="2">
    <location>
        <begin position="102"/>
        <end position="170"/>
    </location>
</feature>
<evidence type="ECO:0000256" key="2">
    <source>
        <dbReference type="PROSITE-ProRule" id="PRU00267"/>
    </source>
</evidence>
<dbReference type="PANTHER" id="PTHR10270:SF320">
    <property type="entry name" value="BOX TRANSCRIPTIONAL REGULATOR, PUTATIVE (AFU_ORTHOLOGUE AFUA_4G10820)-RELATED"/>
    <property type="match status" value="1"/>
</dbReference>
<organism evidence="5 6">
    <name type="scientific">Aspergillus granulosus</name>
    <dbReference type="NCBI Taxonomy" id="176169"/>
    <lineage>
        <taxon>Eukaryota</taxon>
        <taxon>Fungi</taxon>
        <taxon>Dikarya</taxon>
        <taxon>Ascomycota</taxon>
        <taxon>Pezizomycotina</taxon>
        <taxon>Eurotiomycetes</taxon>
        <taxon>Eurotiomycetidae</taxon>
        <taxon>Eurotiales</taxon>
        <taxon>Aspergillaceae</taxon>
        <taxon>Aspergillus</taxon>
        <taxon>Aspergillus subgen. Nidulantes</taxon>
    </lineage>
</organism>
<evidence type="ECO:0000313" key="5">
    <source>
        <dbReference type="EMBL" id="KAL2801592.1"/>
    </source>
</evidence>
<protein>
    <recommendedName>
        <fullName evidence="4">HMG box domain-containing protein</fullName>
    </recommendedName>
</protein>
<dbReference type="PROSITE" id="PS50118">
    <property type="entry name" value="HMG_BOX_2"/>
    <property type="match status" value="1"/>
</dbReference>
<comment type="caution">
    <text evidence="5">The sequence shown here is derived from an EMBL/GenBank/DDBJ whole genome shotgun (WGS) entry which is preliminary data.</text>
</comment>
<gene>
    <name evidence="5" type="ORF">BJX63DRAFT_438666</name>
</gene>